<dbReference type="AlphaFoldDB" id="A0A4V3E2I4"/>
<proteinExistence type="inferred from homology"/>
<dbReference type="InterPro" id="IPR050309">
    <property type="entry name" value="Type-B_Carboxylest/Lipase"/>
</dbReference>
<name>A0A4V3E2I4_9SPHI</name>
<dbReference type="PROSITE" id="PS00941">
    <property type="entry name" value="CARBOXYLESTERASE_B_2"/>
    <property type="match status" value="1"/>
</dbReference>
<keyword evidence="2 3" id="KW-0378">Hydrolase</keyword>
<evidence type="ECO:0000256" key="2">
    <source>
        <dbReference type="ARBA" id="ARBA00022801"/>
    </source>
</evidence>
<reference evidence="5 6" key="1">
    <citation type="submission" date="2019-03" db="EMBL/GenBank/DDBJ databases">
        <title>Genomic Encyclopedia of Type Strains, Phase III (KMG-III): the genomes of soil and plant-associated and newly described type strains.</title>
        <authorList>
            <person name="Whitman W."/>
        </authorList>
    </citation>
    <scope>NUCLEOTIDE SEQUENCE [LARGE SCALE GENOMIC DNA]</scope>
    <source>
        <strain evidence="5 6">CGMCC 1.12801</strain>
    </source>
</reference>
<comment type="similarity">
    <text evidence="1 3">Belongs to the type-B carboxylesterase/lipase family.</text>
</comment>
<evidence type="ECO:0000313" key="6">
    <source>
        <dbReference type="Proteomes" id="UP000294752"/>
    </source>
</evidence>
<evidence type="ECO:0000259" key="4">
    <source>
        <dbReference type="Pfam" id="PF00135"/>
    </source>
</evidence>
<evidence type="ECO:0000313" key="5">
    <source>
        <dbReference type="EMBL" id="TDS17318.1"/>
    </source>
</evidence>
<gene>
    <name evidence="5" type="ORF">B0I21_101182</name>
</gene>
<dbReference type="EC" id="3.1.1.-" evidence="3"/>
<dbReference type="OrthoDB" id="9775851at2"/>
<keyword evidence="6" id="KW-1185">Reference proteome</keyword>
<dbReference type="Proteomes" id="UP000294752">
    <property type="component" value="Unassembled WGS sequence"/>
</dbReference>
<feature type="domain" description="Carboxylesterase type B" evidence="4">
    <location>
        <begin position="31"/>
        <end position="517"/>
    </location>
</feature>
<dbReference type="Gene3D" id="3.40.50.1820">
    <property type="entry name" value="alpha/beta hydrolase"/>
    <property type="match status" value="1"/>
</dbReference>
<dbReference type="Pfam" id="PF00135">
    <property type="entry name" value="COesterase"/>
    <property type="match status" value="1"/>
</dbReference>
<evidence type="ECO:0000256" key="3">
    <source>
        <dbReference type="RuleBase" id="RU361235"/>
    </source>
</evidence>
<accession>A0A4V3E2I4</accession>
<dbReference type="PANTHER" id="PTHR11559">
    <property type="entry name" value="CARBOXYLESTERASE"/>
    <property type="match status" value="1"/>
</dbReference>
<dbReference type="InterPro" id="IPR019819">
    <property type="entry name" value="Carboxylesterase_B_CS"/>
</dbReference>
<comment type="caution">
    <text evidence="5">The sequence shown here is derived from an EMBL/GenBank/DDBJ whole genome shotgun (WGS) entry which is preliminary data.</text>
</comment>
<dbReference type="PROSITE" id="PS00122">
    <property type="entry name" value="CARBOXYLESTERASE_B_1"/>
    <property type="match status" value="1"/>
</dbReference>
<organism evidence="5 6">
    <name type="scientific">Sphingobacterium paludis</name>
    <dbReference type="NCBI Taxonomy" id="1476465"/>
    <lineage>
        <taxon>Bacteria</taxon>
        <taxon>Pseudomonadati</taxon>
        <taxon>Bacteroidota</taxon>
        <taxon>Sphingobacteriia</taxon>
        <taxon>Sphingobacteriales</taxon>
        <taxon>Sphingobacteriaceae</taxon>
        <taxon>Sphingobacterium</taxon>
    </lineage>
</organism>
<dbReference type="GO" id="GO:0016787">
    <property type="term" value="F:hydrolase activity"/>
    <property type="evidence" value="ECO:0007669"/>
    <property type="project" value="UniProtKB-KW"/>
</dbReference>
<dbReference type="InterPro" id="IPR002018">
    <property type="entry name" value="CarbesteraseB"/>
</dbReference>
<dbReference type="RefSeq" id="WP_133638458.1">
    <property type="nucleotide sequence ID" value="NZ_SNZV01000001.1"/>
</dbReference>
<dbReference type="SUPFAM" id="SSF53474">
    <property type="entry name" value="alpha/beta-Hydrolases"/>
    <property type="match status" value="1"/>
</dbReference>
<dbReference type="InterPro" id="IPR029058">
    <property type="entry name" value="AB_hydrolase_fold"/>
</dbReference>
<protein>
    <recommendedName>
        <fullName evidence="3">Carboxylic ester hydrolase</fullName>
        <ecNumber evidence="3">3.1.1.-</ecNumber>
    </recommendedName>
</protein>
<evidence type="ECO:0000256" key="1">
    <source>
        <dbReference type="ARBA" id="ARBA00005964"/>
    </source>
</evidence>
<dbReference type="EMBL" id="SNZV01000001">
    <property type="protein sequence ID" value="TDS17318.1"/>
    <property type="molecule type" value="Genomic_DNA"/>
</dbReference>
<sequence>MGKIIIGVALLYATMLGSQCTVVKNNVAARPKVSTPLGVLEGIQDGDVEAFKGIPYAAAPVGPLRWRAPQAVTPWAGIRDASKFCDECAQVTWPYDAGKIKANTSEDCLYINLWRPAKRSRGKRLPVMVWIHGGSFVGGGSSDTVTSGAAFARQGVILASINYRLGRFGHFAFPALSAEHPEEPKGSYAHMDQIAALQWIKNNIASFGGDPNNVTIFGESAGGLSIHSLLTIPAAKGLFHKAIIQSAGGRNAGLTGRPIQEENADPHHPVSAQTIGINFARSRGIQETDAAALAQLRALPFEQVVGGGEEIYSPKPHAVSTYAGPIVDGKLVVETPEQAYATGRQSKVPLLIGFNSAEILAGVVNAQSKEELFSKFAPYSEEAKKAYDPEGNRTLEALLPMVNTDKGWAEPSRFTARSFTTNDSDAFVYLFDYVQTAFRPYFPYGAFHTTEIPFVFNNLPGGNGVKLTETDKQVAAMMNTYWANFAKNGDPNRSGLPRWEKHDAGDDTLLEIRSDGTASSRPDPSKLRLNVIENTIPTWK</sequence>
<dbReference type="InterPro" id="IPR019826">
    <property type="entry name" value="Carboxylesterase_B_AS"/>
</dbReference>